<evidence type="ECO:0000256" key="1">
    <source>
        <dbReference type="SAM" id="Coils"/>
    </source>
</evidence>
<dbReference type="SUPFAM" id="SSF64210">
    <property type="entry name" value="Head-to-tail joining protein W, gpW"/>
    <property type="match status" value="1"/>
</dbReference>
<dbReference type="InterPro" id="IPR004174">
    <property type="entry name" value="GpW"/>
</dbReference>
<dbReference type="EMBL" id="JAUSVU010000002">
    <property type="protein sequence ID" value="MDQ0531801.1"/>
    <property type="molecule type" value="Genomic_DNA"/>
</dbReference>
<reference evidence="2 3" key="1">
    <citation type="submission" date="2023-07" db="EMBL/GenBank/DDBJ databases">
        <title>Genomic Encyclopedia of Type Strains, Phase IV (KMG-IV): sequencing the most valuable type-strain genomes for metagenomic binning, comparative biology and taxonomic classification.</title>
        <authorList>
            <person name="Goeker M."/>
        </authorList>
    </citation>
    <scope>NUCLEOTIDE SEQUENCE [LARGE SCALE GENOMIC DNA]</scope>
    <source>
        <strain evidence="2 3">DSM 19922</strain>
    </source>
</reference>
<dbReference type="NCBIfam" id="NF047331">
    <property type="entry name" value="phage_HTJ"/>
    <property type="match status" value="1"/>
</dbReference>
<dbReference type="RefSeq" id="WP_209978713.1">
    <property type="nucleotide sequence ID" value="NZ_JAGINO010000002.1"/>
</dbReference>
<keyword evidence="3" id="KW-1185">Reference proteome</keyword>
<accession>A0ABU0MEE9</accession>
<dbReference type="InterPro" id="IPR036626">
    <property type="entry name" value="GpW_sf"/>
</dbReference>
<comment type="caution">
    <text evidence="2">The sequence shown here is derived from an EMBL/GenBank/DDBJ whole genome shotgun (WGS) entry which is preliminary data.</text>
</comment>
<sequence>MADIETLRTRLSEAETALHTLLTGGRFVRVTSGDGRTVEFSTANVADLRRYIAELKEQIASASGRPRRALLISF</sequence>
<dbReference type="Gene3D" id="3.30.1580.10">
    <property type="entry name" value="Head-to-tail joining protein W"/>
    <property type="match status" value="1"/>
</dbReference>
<feature type="coiled-coil region" evidence="1">
    <location>
        <begin position="38"/>
        <end position="65"/>
    </location>
</feature>
<evidence type="ECO:0000313" key="3">
    <source>
        <dbReference type="Proteomes" id="UP001244552"/>
    </source>
</evidence>
<proteinExistence type="predicted"/>
<organism evidence="2 3">
    <name type="scientific">Azospirillum picis</name>
    <dbReference type="NCBI Taxonomy" id="488438"/>
    <lineage>
        <taxon>Bacteria</taxon>
        <taxon>Pseudomonadati</taxon>
        <taxon>Pseudomonadota</taxon>
        <taxon>Alphaproteobacteria</taxon>
        <taxon>Rhodospirillales</taxon>
        <taxon>Azospirillaceae</taxon>
        <taxon>Azospirillum</taxon>
    </lineage>
</organism>
<keyword evidence="1" id="KW-0175">Coiled coil</keyword>
<protein>
    <recommendedName>
        <fullName evidence="4">Phage tail protein</fullName>
    </recommendedName>
</protein>
<name>A0ABU0MEE9_9PROT</name>
<gene>
    <name evidence="2" type="ORF">QO018_000637</name>
</gene>
<dbReference type="Proteomes" id="UP001244552">
    <property type="component" value="Unassembled WGS sequence"/>
</dbReference>
<evidence type="ECO:0008006" key="4">
    <source>
        <dbReference type="Google" id="ProtNLM"/>
    </source>
</evidence>
<dbReference type="Pfam" id="PF02831">
    <property type="entry name" value="gpW"/>
    <property type="match status" value="1"/>
</dbReference>
<evidence type="ECO:0000313" key="2">
    <source>
        <dbReference type="EMBL" id="MDQ0531801.1"/>
    </source>
</evidence>